<dbReference type="Proteomes" id="UP000236621">
    <property type="component" value="Unassembled WGS sequence"/>
</dbReference>
<gene>
    <name evidence="2" type="ORF">TCAP_02107</name>
</gene>
<dbReference type="EMBL" id="NRSZ01000323">
    <property type="protein sequence ID" value="PNY27962.1"/>
    <property type="molecule type" value="Genomic_DNA"/>
</dbReference>
<comment type="caution">
    <text evidence="2">The sequence shown here is derived from an EMBL/GenBank/DDBJ whole genome shotgun (WGS) entry which is preliminary data.</text>
</comment>
<protein>
    <submittedName>
        <fullName evidence="2">Uncharacterized protein</fullName>
    </submittedName>
</protein>
<evidence type="ECO:0000313" key="3">
    <source>
        <dbReference type="Proteomes" id="UP000236621"/>
    </source>
</evidence>
<feature type="region of interest" description="Disordered" evidence="1">
    <location>
        <begin position="228"/>
        <end position="249"/>
    </location>
</feature>
<dbReference type="OrthoDB" id="10621612at2759"/>
<organism evidence="2 3">
    <name type="scientific">Tolypocladium capitatum</name>
    <dbReference type="NCBI Taxonomy" id="45235"/>
    <lineage>
        <taxon>Eukaryota</taxon>
        <taxon>Fungi</taxon>
        <taxon>Dikarya</taxon>
        <taxon>Ascomycota</taxon>
        <taxon>Pezizomycotina</taxon>
        <taxon>Sordariomycetes</taxon>
        <taxon>Hypocreomycetidae</taxon>
        <taxon>Hypocreales</taxon>
        <taxon>Ophiocordycipitaceae</taxon>
        <taxon>Tolypocladium</taxon>
    </lineage>
</organism>
<accession>A0A2K3QK94</accession>
<sequence length="262" mass="28162">MAKTAGWAVDKKCTRRGLLLWMGCVLFVGGGCATNKMVGFCTARRSGSARVSLYHTSPLLKTAHTSLPAGCYKSAARDCRCSFIARCRSRAACNCSSAFGCLFISSPSAFCLYGSAGALRFFESCSFTVRPLGPGTAPPTSTTPSSLSTLSTLRFCTVTHSLPMRPGIFLPGMTRLPLPCEGPVVPIVRWFLEFPCEAPWPLKPWRFMPPAKPMPRDLARTSTYWPSWNQSGSSCTPTGSRPCSSRTMNSASSLLGAMPLAS</sequence>
<keyword evidence="3" id="KW-1185">Reference proteome</keyword>
<reference evidence="2 3" key="1">
    <citation type="submission" date="2017-08" db="EMBL/GenBank/DDBJ databases">
        <title>Harnessing the power of phylogenomics to disentangle the directionality and signatures of interkingdom host jumping in the parasitic fungal genus Tolypocladium.</title>
        <authorList>
            <person name="Quandt C.A."/>
            <person name="Patterson W."/>
            <person name="Spatafora J.W."/>
        </authorList>
    </citation>
    <scope>NUCLEOTIDE SEQUENCE [LARGE SCALE GENOMIC DNA]</scope>
    <source>
        <strain evidence="2 3">CBS 113982</strain>
    </source>
</reference>
<proteinExistence type="predicted"/>
<dbReference type="AlphaFoldDB" id="A0A2K3QK94"/>
<evidence type="ECO:0000256" key="1">
    <source>
        <dbReference type="SAM" id="MobiDB-lite"/>
    </source>
</evidence>
<name>A0A2K3QK94_9HYPO</name>
<dbReference type="PROSITE" id="PS51257">
    <property type="entry name" value="PROKAR_LIPOPROTEIN"/>
    <property type="match status" value="1"/>
</dbReference>
<evidence type="ECO:0000313" key="2">
    <source>
        <dbReference type="EMBL" id="PNY27962.1"/>
    </source>
</evidence>